<accession>A0A3R9XRS8</accession>
<dbReference type="InterPro" id="IPR029063">
    <property type="entry name" value="SAM-dependent_MTases_sf"/>
</dbReference>
<dbReference type="Pfam" id="PF13847">
    <property type="entry name" value="Methyltransf_31"/>
    <property type="match status" value="1"/>
</dbReference>
<evidence type="ECO:0000259" key="1">
    <source>
        <dbReference type="Pfam" id="PF13847"/>
    </source>
</evidence>
<dbReference type="RefSeq" id="WP_126045264.1">
    <property type="nucleotide sequence ID" value="NZ_RXFM01000124.1"/>
</dbReference>
<sequence>MNNRTYILNTGSETEHRLSILEKIYGEYTTKLFQEINFQKGMKVAVIGCGSGSGIEQIYKKIGKDGRILCVDISPEQTSLTKNILESKGINNVDYVVADIEEYIGNSDYDVVYCRFVLIHLHNPIIALKNMLSFIKEKSTIACEEHSYEDIFNYPTSNAIDKYKTLLKKISNILKLDYAFGKKLYYEMNLLDIDISYVKKCVPLCNSYDQKTLLLLSLIEEKNHFISQNLLREGEIEGMIQEMKTIAKKKEIIQSPGSVFQCIGKKKSNH</sequence>
<proteinExistence type="predicted"/>
<dbReference type="InterPro" id="IPR025714">
    <property type="entry name" value="Methyltranfer_dom"/>
</dbReference>
<dbReference type="Proteomes" id="UP000279470">
    <property type="component" value="Unassembled WGS sequence"/>
</dbReference>
<keyword evidence="2" id="KW-0808">Transferase</keyword>
<dbReference type="GO" id="GO:0032259">
    <property type="term" value="P:methylation"/>
    <property type="evidence" value="ECO:0007669"/>
    <property type="project" value="UniProtKB-KW"/>
</dbReference>
<evidence type="ECO:0000313" key="2">
    <source>
        <dbReference type="EMBL" id="RST62102.1"/>
    </source>
</evidence>
<name>A0A3R9XRS8_9RICK</name>
<gene>
    <name evidence="2" type="ORF">EIC27_06610</name>
</gene>
<comment type="caution">
    <text evidence="2">The sequence shown here is derived from an EMBL/GenBank/DDBJ whole genome shotgun (WGS) entry which is preliminary data.</text>
</comment>
<dbReference type="OrthoDB" id="9770485at2"/>
<feature type="domain" description="Methyltransferase" evidence="1">
    <location>
        <begin position="40"/>
        <end position="153"/>
    </location>
</feature>
<dbReference type="AlphaFoldDB" id="A0A3R9XRS8"/>
<keyword evidence="2" id="KW-0489">Methyltransferase</keyword>
<dbReference type="Gene3D" id="3.40.50.150">
    <property type="entry name" value="Vaccinia Virus protein VP39"/>
    <property type="match status" value="1"/>
</dbReference>
<dbReference type="PANTHER" id="PTHR43861">
    <property type="entry name" value="TRANS-ACONITATE 2-METHYLTRANSFERASE-RELATED"/>
    <property type="match status" value="1"/>
</dbReference>
<dbReference type="GO" id="GO:0008168">
    <property type="term" value="F:methyltransferase activity"/>
    <property type="evidence" value="ECO:0007669"/>
    <property type="project" value="UniProtKB-KW"/>
</dbReference>
<keyword evidence="3" id="KW-1185">Reference proteome</keyword>
<organism evidence="2 3">
    <name type="scientific">Candidatus Aquarickettsia rohweri</name>
    <dbReference type="NCBI Taxonomy" id="2602574"/>
    <lineage>
        <taxon>Bacteria</taxon>
        <taxon>Pseudomonadati</taxon>
        <taxon>Pseudomonadota</taxon>
        <taxon>Alphaproteobacteria</taxon>
        <taxon>Rickettsiales</taxon>
        <taxon>Candidatus Midichloriaceae</taxon>
        <taxon>Candidatus Aquarickettsia</taxon>
    </lineage>
</organism>
<protein>
    <submittedName>
        <fullName evidence="2">Class I SAM-dependent methyltransferase</fullName>
    </submittedName>
</protein>
<dbReference type="SUPFAM" id="SSF53335">
    <property type="entry name" value="S-adenosyl-L-methionine-dependent methyltransferases"/>
    <property type="match status" value="1"/>
</dbReference>
<evidence type="ECO:0000313" key="3">
    <source>
        <dbReference type="Proteomes" id="UP000279470"/>
    </source>
</evidence>
<dbReference type="CDD" id="cd02440">
    <property type="entry name" value="AdoMet_MTases"/>
    <property type="match status" value="1"/>
</dbReference>
<dbReference type="EMBL" id="RXFM01000124">
    <property type="protein sequence ID" value="RST62102.1"/>
    <property type="molecule type" value="Genomic_DNA"/>
</dbReference>
<reference evidence="3" key="1">
    <citation type="submission" date="2018-11" db="EMBL/GenBank/DDBJ databases">
        <title>Phylogenetic, genomic, and biogeographic characterization of a novel and ubiquitous marine invertebrate-associated Rickettsiales parasite, Candidatus Marinoinvertebrata rohwerii, gen. nov., sp. nov.</title>
        <authorList>
            <person name="Klinges J.G."/>
            <person name="Rosales S.M."/>
            <person name="Mcminds R."/>
            <person name="Shaver E.C."/>
            <person name="Shantz A."/>
            <person name="Peters E.C."/>
            <person name="Burkepile D.E."/>
            <person name="Silliman B.R."/>
            <person name="Vega Thurber R.L."/>
        </authorList>
    </citation>
    <scope>NUCLEOTIDE SEQUENCE [LARGE SCALE GENOMIC DNA]</scope>
    <source>
        <strain evidence="3">a_cerv_44</strain>
    </source>
</reference>